<feature type="non-terminal residue" evidence="4">
    <location>
        <position position="1"/>
    </location>
</feature>
<dbReference type="AlphaFoldDB" id="A0A8S1J2L6"/>
<evidence type="ECO:0000256" key="1">
    <source>
        <dbReference type="SAM" id="MobiDB-lite"/>
    </source>
</evidence>
<evidence type="ECO:0000313" key="4">
    <source>
        <dbReference type="EMBL" id="CAD7699987.1"/>
    </source>
</evidence>
<sequence>FFQPNTDVNQGGTNDIVSFAGEQVDGKTSLLFRRKVDTGDQFDRVIKDKNQDVVFAYGSTDSLPPGGHGPCCRGKGKVNLMSRGAGGGGGEPPEMDKEHSETGTPAKPNRRLILAHAWIQTVSWAVLAVMGLVMSRLARHWKYWRHLHVGFEVSATALSFLGEMVAFGYSQ</sequence>
<evidence type="ECO:0000259" key="3">
    <source>
        <dbReference type="PROSITE" id="PS50836"/>
    </source>
</evidence>
<keyword evidence="2" id="KW-1133">Transmembrane helix</keyword>
<feature type="transmembrane region" description="Helical" evidence="2">
    <location>
        <begin position="117"/>
        <end position="137"/>
    </location>
</feature>
<keyword evidence="2" id="KW-0812">Transmembrane</keyword>
<dbReference type="OrthoDB" id="2419613at2759"/>
<name>A0A8S1J2L6_9CHLO</name>
<feature type="region of interest" description="Disordered" evidence="1">
    <location>
        <begin position="82"/>
        <end position="106"/>
    </location>
</feature>
<feature type="domain" description="DOMON" evidence="3">
    <location>
        <begin position="1"/>
        <end position="58"/>
    </location>
</feature>
<keyword evidence="5" id="KW-1185">Reference proteome</keyword>
<evidence type="ECO:0000313" key="5">
    <source>
        <dbReference type="Proteomes" id="UP000708148"/>
    </source>
</evidence>
<organism evidence="4 5">
    <name type="scientific">Ostreobium quekettii</name>
    <dbReference type="NCBI Taxonomy" id="121088"/>
    <lineage>
        <taxon>Eukaryota</taxon>
        <taxon>Viridiplantae</taxon>
        <taxon>Chlorophyta</taxon>
        <taxon>core chlorophytes</taxon>
        <taxon>Ulvophyceae</taxon>
        <taxon>TCBD clade</taxon>
        <taxon>Bryopsidales</taxon>
        <taxon>Ostreobineae</taxon>
        <taxon>Ostreobiaceae</taxon>
        <taxon>Ostreobium</taxon>
    </lineage>
</organism>
<protein>
    <recommendedName>
        <fullName evidence="3">DOMON domain-containing protein</fullName>
    </recommendedName>
</protein>
<gene>
    <name evidence="4" type="ORF">OSTQU699_LOCUS5355</name>
</gene>
<dbReference type="Pfam" id="PF03351">
    <property type="entry name" value="DOMON"/>
    <property type="match status" value="1"/>
</dbReference>
<dbReference type="InterPro" id="IPR005018">
    <property type="entry name" value="DOMON_domain"/>
</dbReference>
<feature type="transmembrane region" description="Helical" evidence="2">
    <location>
        <begin position="149"/>
        <end position="169"/>
    </location>
</feature>
<keyword evidence="2" id="KW-0472">Membrane</keyword>
<comment type="caution">
    <text evidence="4">The sequence shown here is derived from an EMBL/GenBank/DDBJ whole genome shotgun (WGS) entry which is preliminary data.</text>
</comment>
<evidence type="ECO:0000256" key="2">
    <source>
        <dbReference type="SAM" id="Phobius"/>
    </source>
</evidence>
<accession>A0A8S1J2L6</accession>
<dbReference type="InterPro" id="IPR045266">
    <property type="entry name" value="DOH_DOMON"/>
</dbReference>
<proteinExistence type="predicted"/>
<feature type="non-terminal residue" evidence="4">
    <location>
        <position position="171"/>
    </location>
</feature>
<dbReference type="PROSITE" id="PS50836">
    <property type="entry name" value="DOMON"/>
    <property type="match status" value="1"/>
</dbReference>
<dbReference type="EMBL" id="CAJHUC010001147">
    <property type="protein sequence ID" value="CAD7699987.1"/>
    <property type="molecule type" value="Genomic_DNA"/>
</dbReference>
<dbReference type="CDD" id="cd09631">
    <property type="entry name" value="DOMON_DOH"/>
    <property type="match status" value="1"/>
</dbReference>
<dbReference type="Proteomes" id="UP000708148">
    <property type="component" value="Unassembled WGS sequence"/>
</dbReference>
<reference evidence="4" key="1">
    <citation type="submission" date="2020-12" db="EMBL/GenBank/DDBJ databases">
        <authorList>
            <person name="Iha C."/>
        </authorList>
    </citation>
    <scope>NUCLEOTIDE SEQUENCE</scope>
</reference>